<protein>
    <recommendedName>
        <fullName evidence="5">Sec39 domain-containing protein</fullName>
    </recommendedName>
</protein>
<dbReference type="InterPro" id="IPR036322">
    <property type="entry name" value="WD40_repeat_dom_sf"/>
</dbReference>
<dbReference type="InterPro" id="IPR013244">
    <property type="entry name" value="Sec39_domain"/>
</dbReference>
<accession>A0ABQ9M5X2</accession>
<gene>
    <name evidence="6" type="ORF">P3X46_017343</name>
</gene>
<dbReference type="Proteomes" id="UP001174677">
    <property type="component" value="Chromosome 9"/>
</dbReference>
<dbReference type="Pfam" id="PF08314">
    <property type="entry name" value="Sec39"/>
    <property type="match status" value="2"/>
</dbReference>
<keyword evidence="4" id="KW-0653">Protein transport</keyword>
<comment type="subcellular location">
    <subcellularLocation>
        <location evidence="1">Endoplasmic reticulum</location>
    </subcellularLocation>
</comment>
<dbReference type="PANTHER" id="PTHR15922:SF2">
    <property type="entry name" value="NBAS SUBUNIT OF NRZ TETHERING COMPLEX"/>
    <property type="match status" value="1"/>
</dbReference>
<evidence type="ECO:0000256" key="2">
    <source>
        <dbReference type="ARBA" id="ARBA00022448"/>
    </source>
</evidence>
<evidence type="ECO:0000313" key="6">
    <source>
        <dbReference type="EMBL" id="KAJ9174306.1"/>
    </source>
</evidence>
<evidence type="ECO:0000256" key="1">
    <source>
        <dbReference type="ARBA" id="ARBA00004240"/>
    </source>
</evidence>
<dbReference type="EMBL" id="JARPOI010000009">
    <property type="protein sequence ID" value="KAJ9174306.1"/>
    <property type="molecule type" value="Genomic_DNA"/>
</dbReference>
<dbReference type="SUPFAM" id="SSF50978">
    <property type="entry name" value="WD40 repeat-like"/>
    <property type="match status" value="1"/>
</dbReference>
<keyword evidence="2" id="KW-0813">Transport</keyword>
<comment type="caution">
    <text evidence="6">The sequence shown here is derived from an EMBL/GenBank/DDBJ whole genome shotgun (WGS) entry which is preliminary data.</text>
</comment>
<keyword evidence="7" id="KW-1185">Reference proteome</keyword>
<evidence type="ECO:0000256" key="4">
    <source>
        <dbReference type="ARBA" id="ARBA00022927"/>
    </source>
</evidence>
<organism evidence="6 7">
    <name type="scientific">Hevea brasiliensis</name>
    <name type="common">Para rubber tree</name>
    <name type="synonym">Siphonia brasiliensis</name>
    <dbReference type="NCBI Taxonomy" id="3981"/>
    <lineage>
        <taxon>Eukaryota</taxon>
        <taxon>Viridiplantae</taxon>
        <taxon>Streptophyta</taxon>
        <taxon>Embryophyta</taxon>
        <taxon>Tracheophyta</taxon>
        <taxon>Spermatophyta</taxon>
        <taxon>Magnoliopsida</taxon>
        <taxon>eudicotyledons</taxon>
        <taxon>Gunneridae</taxon>
        <taxon>Pentapetalae</taxon>
        <taxon>rosids</taxon>
        <taxon>fabids</taxon>
        <taxon>Malpighiales</taxon>
        <taxon>Euphorbiaceae</taxon>
        <taxon>Crotonoideae</taxon>
        <taxon>Micrandreae</taxon>
        <taxon>Hevea</taxon>
    </lineage>
</organism>
<proteinExistence type="predicted"/>
<reference evidence="6" key="1">
    <citation type="journal article" date="2023" name="Plant Biotechnol. J.">
        <title>Chromosome-level wild Hevea brasiliensis genome provides new tools for genomic-assisted breeding and valuable loci to elevate rubber yield.</title>
        <authorList>
            <person name="Cheng H."/>
            <person name="Song X."/>
            <person name="Hu Y."/>
            <person name="Wu T."/>
            <person name="Yang Q."/>
            <person name="An Z."/>
            <person name="Feng S."/>
            <person name="Deng Z."/>
            <person name="Wu W."/>
            <person name="Zeng X."/>
            <person name="Tu M."/>
            <person name="Wang X."/>
            <person name="Huang H."/>
        </authorList>
    </citation>
    <scope>NUCLEOTIDE SEQUENCE</scope>
    <source>
        <strain evidence="6">MT/VB/25A 57/8</strain>
    </source>
</reference>
<name>A0ABQ9M5X2_HEVBR</name>
<keyword evidence="3" id="KW-0256">Endoplasmic reticulum</keyword>
<evidence type="ECO:0000259" key="5">
    <source>
        <dbReference type="Pfam" id="PF08314"/>
    </source>
</evidence>
<feature type="domain" description="Sec39" evidence="5">
    <location>
        <begin position="951"/>
        <end position="1227"/>
    </location>
</feature>
<evidence type="ECO:0000313" key="7">
    <source>
        <dbReference type="Proteomes" id="UP001174677"/>
    </source>
</evidence>
<sequence length="2432" mass="275960">MEEESVGEVLYEIRNHATRPYSSNYPPQSSKRNEGGKGFLWSLFSAPGISQLKEKWRDYRNPLKIKKPISLIISPRGERVAVATGNQITILRKEDDYQEPCGTFTSSGPGIFSHGVWSETHDILGIADDNDAFYFIKANGEEITRIMKRQLKAAFPIIGLIPQDNIDARGSCLCSFIILTSDGFLHHVEISQQPEASISSMRTSNSGLTVKRQFPKDVYCVDYDPEHSLLLVVGSADSTSLMSSGNTGSCHLSLWRQCNSVDLEPLFSIQFEGYFKPKDYVGQIAYPKVLMSPQGNFVATLDMTGCLHFFKLDKERCSLSNFAIGERLGSRSQVISNLSNVRNGLLIDNVDFTWWSDHIVTIARRGGLVTMIDILTGLKLQENDPVYLMPVLDRVQQLKGQIFVLESKSYEDRKFSSNDNRESRSVHHVQQIIEDASDQFDLSRLRWRLISISERSIPEMYNILIGNHKYQEALDFANHHGLDIDEVLKSQWLHSCQGINEINMFLSNIKDHGFVLSECINKAGPTEGAVKALLAHGLHATDHYRFSDSEDCQRSQIWDFRLARLQLLQFRDRLETYLGINMGRFSVQEYGKFRVMPLSEVAVTLAESGKIGALNLLFKRHPYSLSPSILQILAAVPETVPIQTYGQLLPGRSPPMSVSLRDEDWVECEEMLSFINNLPENHESGIQIRTEPIVKRCSGYIWPSISELSVWYMNRARDIDCYSGQLDNCLFLVDLACRKGIFELQQFHKDISYLHQLIYSDESDSETSFNISLMEWEQLSDYEKFRMMLKEVNEENVVKKLHDMAIPFMQNRFHDLTSVTQDQVKDGHFSLDHKDESFLVRWLKEIALENKLDVCLIVIEEGCRELQSNGFFKDENEAVDCALQCVYLCTVTDRWSTLATILSKLPQKQDAETYIYGLEKRLKLAEGHIEAGRILAFYQVPKPMNFFLEGHVDEKGVKQILRLMLSKFVRRQPGRLDNEWASMWRDMQCLREKAFPFLDPEYMLTEFCRGLLKAGRFSLARNYLKGTSSVSLASEKAENLVIQAAREFFFSASSLSCSEIWKAKECLNLFPSSRHVKAEADMIEALTVKLPNLGVTLLPMQFRQIRDPMEIVKMAIASQPGAYLHVDELIEVAKLLGLNSSDDISAIEEAIAREAAVAGDLQLAFDLCLVLAKKGHGLIWDLCAAIARGPALENMDISSRKQLLGFALSHCDEESIGELLHAWKDLDMQGQCDTLLMLRGMSSPNFPSQDSSFISLPVHGIQDMVNLKDCSKLVDGANDDDQETHLSKVKERLSFVAKNLPVDSGTDLESFLRENGKILSFAAFQLPWLLDLSRKAVNDKKLSEFIPGKQYMSIQTQALVTMLSWLVRNGFAPKDNVIASLAKSIIEPPVTEEEDVLGCSLLLNLVDAFSGVEVIEEQLRIRKNYQEICSIMNVGMTYSLLRNFEVECNGPSQRRELLLRKFEEKRTPLSSDEINKIDEAQSTFWRQWKIKLEEKKRIAEHSRVLEQIIPGVDTTRFLSGDYKYIESVVFSLTESVKLEKKRILKDVLKLADTYGLNHTEVLLRYLSSILVSEVWTVDDIMAEISEVKAEIIGCASETIKTISLVVYPAIDGCNKQRLACIYGLLSDCYLQLEETKQSLQAIEECSSRLSTLELACLYKVIAQECQRVSFIKNLNFKNVAGLDGLNLHSLRSEVCRHISEFNLEALAKMVQTLASIYTNSMPEDLMMWQDVYKHYILGLFTMLESSTRMELNIGNPEKFQEFIGQLEHIYDSSQMYIRLLAPSDALDIMKQYLTVIIPLHCCYGSIPDNSTWQDCLIILLNFWLRLTEEMQEIASNESSVEKLKFHPDCLSSCLKVFMRLVMEDTVSPSQSWGTIVGYVTNGLIGDFPVEILIFCKAMVFSGCGFGAVSEVFSEAISHCDHHSTPSADSEAQDLVHLYINMLEPILKDLVNCSHGNQNLYHLLSSLSKLEGQLEDLRRVRQVVWERMVQFSDNSQLPSHDRVYVLELMQLIRGRNIKGFSAELQSKVLPWEGWDELISASKKSETTADDGLLDNTDASTQFTSTLVALKSSQLASAISPTIEITPDDLLNAETAVSCFLKLCEVSNSNTDIEVLLAILEEWEGFFVVGRDEKDSAEASAAGIDWNNDDWDEGWESFQEVESLEKVKIDNCLNVHPLHVCWMEIFKKLIARSQLNDILRLIDQSLPKSNGILLDEDGTRMLSRVLFEMDCFLTLKLVLLLPYEAIQLQCLGAVEDRLKQRGISDTVGRDHEFFILVLSSGIISTIINNSSYGTAFSYLCYLTGNFCRQCQEAQLSGIMEKGKKESVDNEKDDWLLIFRRILFPFFISELVKADQQILAGFLVTKYMHMIASLSLINVAEASLRRYLERQLHTLQHYEFAPEEMSSCKTLKNTVYTLREKLPNIIQSALALLPK</sequence>
<evidence type="ECO:0000256" key="3">
    <source>
        <dbReference type="ARBA" id="ARBA00022824"/>
    </source>
</evidence>
<feature type="domain" description="Sec39" evidence="5">
    <location>
        <begin position="602"/>
        <end position="903"/>
    </location>
</feature>
<dbReference type="PANTHER" id="PTHR15922">
    <property type="entry name" value="NEUROBLASTOMA-AMPLIFIED SEQUENCE"/>
    <property type="match status" value="1"/>
</dbReference>